<organism evidence="3 4">
    <name type="scientific">Planobispora rosea</name>
    <dbReference type="NCBI Taxonomy" id="35762"/>
    <lineage>
        <taxon>Bacteria</taxon>
        <taxon>Bacillati</taxon>
        <taxon>Actinomycetota</taxon>
        <taxon>Actinomycetes</taxon>
        <taxon>Streptosporangiales</taxon>
        <taxon>Streptosporangiaceae</taxon>
        <taxon>Planobispora</taxon>
    </lineage>
</organism>
<keyword evidence="2" id="KW-0812">Transmembrane</keyword>
<name>A0A8J3SC55_PLARO</name>
<evidence type="ECO:0000313" key="4">
    <source>
        <dbReference type="Proteomes" id="UP000655044"/>
    </source>
</evidence>
<dbReference type="Proteomes" id="UP000655044">
    <property type="component" value="Unassembled WGS sequence"/>
</dbReference>
<dbReference type="RefSeq" id="WP_189243351.1">
    <property type="nucleotide sequence ID" value="NZ_BMQP01000035.1"/>
</dbReference>
<reference evidence="3" key="1">
    <citation type="submission" date="2021-01" db="EMBL/GenBank/DDBJ databases">
        <title>Whole genome shotgun sequence of Planobispora rosea NBRC 15558.</title>
        <authorList>
            <person name="Komaki H."/>
            <person name="Tamura T."/>
        </authorList>
    </citation>
    <scope>NUCLEOTIDE SEQUENCE</scope>
    <source>
        <strain evidence="3">NBRC 15558</strain>
    </source>
</reference>
<evidence type="ECO:0000313" key="3">
    <source>
        <dbReference type="EMBL" id="GIH87073.1"/>
    </source>
</evidence>
<sequence length="375" mass="39924">MTTDDLIVALRPDDVLDETYRRRREADLARVLATPRPRRTFLRVRSLPRGTRLALAGTAVAGLVAAVAVPAAVTGTASGEPGGGGVLSGSSASPEAPAAPTVTLDARSLLLAGAERVADEGEPRGRYWFERTRTFEPVESGAVVAHSDELWYDGRDGSGLFNQDVEVAFADRADEAAWKEKGSPRLWPGPQRRDFSRISLKWEVGDRTLTMDDVRRLPGDAGELERWLRAAHRAGGDGSLPSFPAFAFGAARHLLSSPASPATRAAMLRILAAQPGLTLQRGVTDPLGRTGAAVTLEDGAVRLVVDESGARLLAFEYRGPDEDPDEDPGGDPGESPDGEAPGDGRTVHLPFREGFKVAYESSGWVAAPGAHPRAR</sequence>
<keyword evidence="2" id="KW-0472">Membrane</keyword>
<comment type="caution">
    <text evidence="3">The sequence shown here is derived from an EMBL/GenBank/DDBJ whole genome shotgun (WGS) entry which is preliminary data.</text>
</comment>
<gene>
    <name evidence="3" type="ORF">Pro02_54810</name>
</gene>
<protein>
    <recommendedName>
        <fullName evidence="5">CU044_5270 family protein</fullName>
    </recommendedName>
</protein>
<feature type="transmembrane region" description="Helical" evidence="2">
    <location>
        <begin position="53"/>
        <end position="73"/>
    </location>
</feature>
<feature type="compositionally biased region" description="Acidic residues" evidence="1">
    <location>
        <begin position="322"/>
        <end position="337"/>
    </location>
</feature>
<evidence type="ECO:0008006" key="5">
    <source>
        <dbReference type="Google" id="ProtNLM"/>
    </source>
</evidence>
<keyword evidence="2" id="KW-1133">Transmembrane helix</keyword>
<evidence type="ECO:0000256" key="2">
    <source>
        <dbReference type="SAM" id="Phobius"/>
    </source>
</evidence>
<evidence type="ECO:0000256" key="1">
    <source>
        <dbReference type="SAM" id="MobiDB-lite"/>
    </source>
</evidence>
<feature type="compositionally biased region" description="Low complexity" evidence="1">
    <location>
        <begin position="88"/>
        <end position="99"/>
    </location>
</feature>
<keyword evidence="4" id="KW-1185">Reference proteome</keyword>
<dbReference type="AlphaFoldDB" id="A0A8J3SC55"/>
<feature type="region of interest" description="Disordered" evidence="1">
    <location>
        <begin position="76"/>
        <end position="99"/>
    </location>
</feature>
<feature type="region of interest" description="Disordered" evidence="1">
    <location>
        <begin position="318"/>
        <end position="349"/>
    </location>
</feature>
<dbReference type="EMBL" id="BOOI01000054">
    <property type="protein sequence ID" value="GIH87073.1"/>
    <property type="molecule type" value="Genomic_DNA"/>
</dbReference>
<accession>A0A8J3SC55</accession>
<proteinExistence type="predicted"/>